<reference evidence="9 10" key="1">
    <citation type="journal article" date="2013" name="PLoS ONE">
        <title>Predicting the Proteins of Angomonas deanei, Strigomonas culicis and Their Respective Endosymbionts Reveals New Aspects of the Trypanosomatidae Family.</title>
        <authorList>
            <person name="Motta M.C."/>
            <person name="Martins A.C."/>
            <person name="de Souza S.S."/>
            <person name="Catta-Preta C.M."/>
            <person name="Silva R."/>
            <person name="Klein C.C."/>
            <person name="de Almeida L.G."/>
            <person name="de Lima Cunha O."/>
            <person name="Ciapina L.P."/>
            <person name="Brocchi M."/>
            <person name="Colabardini A.C."/>
            <person name="de Araujo Lima B."/>
            <person name="Machado C.R."/>
            <person name="de Almeida Soares C.M."/>
            <person name="Probst C.M."/>
            <person name="de Menezes C.B."/>
            <person name="Thompson C.E."/>
            <person name="Bartholomeu D.C."/>
            <person name="Gradia D.F."/>
            <person name="Pavoni D.P."/>
            <person name="Grisard E.C."/>
            <person name="Fantinatti-Garboggini F."/>
            <person name="Marchini F.K."/>
            <person name="Rodrigues-Luiz G.F."/>
            <person name="Wagner G."/>
            <person name="Goldman G.H."/>
            <person name="Fietto J.L."/>
            <person name="Elias M.C."/>
            <person name="Goldman M.H."/>
            <person name="Sagot M.F."/>
            <person name="Pereira M."/>
            <person name="Stoco P.H."/>
            <person name="de Mendonca-Neto R.P."/>
            <person name="Teixeira S.M."/>
            <person name="Maciel T.E."/>
            <person name="de Oliveira Mendes T.A."/>
            <person name="Urmenyi T.P."/>
            <person name="de Souza W."/>
            <person name="Schenkman S."/>
            <person name="de Vasconcelos A.T."/>
        </authorList>
    </citation>
    <scope>NUCLEOTIDE SEQUENCE [LARGE SCALE GENOMIC DNA]</scope>
</reference>
<dbReference type="EMBL" id="ATMH01005582">
    <property type="protein sequence ID" value="EPY27756.1"/>
    <property type="molecule type" value="Genomic_DNA"/>
</dbReference>
<dbReference type="GO" id="GO:0051015">
    <property type="term" value="F:actin filament binding"/>
    <property type="evidence" value="ECO:0007669"/>
    <property type="project" value="TreeGrafter"/>
</dbReference>
<keyword evidence="9" id="KW-0418">Kinase</keyword>
<feature type="domain" description="ADF-H" evidence="8">
    <location>
        <begin position="167"/>
        <end position="300"/>
    </location>
</feature>
<dbReference type="Gene3D" id="3.40.20.10">
    <property type="entry name" value="Severin"/>
    <property type="match status" value="2"/>
</dbReference>
<keyword evidence="10" id="KW-1185">Reference proteome</keyword>
<sequence length="323" mass="35542">MMRVNFKIDPTLQSTVDEINRGMRLQTVIAIVDNEIVKMQAEPFNSTCNLSKDCDEIRKRLRAANLKCAYIVLLVSTNQPALIIYVSDTAKPRDRMMYSTGSNHMQEAVQVSSAYCVQCSAIDEIGPELFRGSESGKRREDLMTESERMTARIAKMEVAPPPSVLPGVSTPITDEGDDLMTKFAKREVETVSFKIEDSRICADAKVVGDKGLQAAAAILPADHPRYVITRFTPAATAAVEKCVLIYVCPQACKPREKMPYASSKASFMTYAHKHGIKFDRSIEVSAVSELVQTAEDAFVALEDDSAAPRAPKATAPKGPRMLI</sequence>
<dbReference type="SMART" id="SM00102">
    <property type="entry name" value="ADF"/>
    <property type="match status" value="1"/>
</dbReference>
<comment type="similarity">
    <text evidence="2">Belongs to the actin-binding proteins ADF family. Twinfilin subfamily.</text>
</comment>
<evidence type="ECO:0000256" key="7">
    <source>
        <dbReference type="ARBA" id="ARBA00038532"/>
    </source>
</evidence>
<dbReference type="Pfam" id="PF00241">
    <property type="entry name" value="Cofilin_ADF"/>
    <property type="match status" value="2"/>
</dbReference>
<accession>S9VKY5</accession>
<comment type="subunit">
    <text evidence="7">Interacts with G-actin; ADP-actin form.</text>
</comment>
<dbReference type="PANTHER" id="PTHR13759">
    <property type="entry name" value="TWINFILIN"/>
    <property type="match status" value="1"/>
</dbReference>
<dbReference type="PROSITE" id="PS51263">
    <property type="entry name" value="ADF_H"/>
    <property type="match status" value="1"/>
</dbReference>
<keyword evidence="6" id="KW-0206">Cytoskeleton</keyword>
<evidence type="ECO:0000259" key="8">
    <source>
        <dbReference type="PROSITE" id="PS51263"/>
    </source>
</evidence>
<name>S9VKY5_9TRYP</name>
<dbReference type="SUPFAM" id="SSF55753">
    <property type="entry name" value="Actin depolymerizing proteins"/>
    <property type="match status" value="2"/>
</dbReference>
<dbReference type="AlphaFoldDB" id="S9VKY5"/>
<evidence type="ECO:0000313" key="9">
    <source>
        <dbReference type="EMBL" id="EPY27756.1"/>
    </source>
</evidence>
<keyword evidence="3" id="KW-0963">Cytoplasm</keyword>
<dbReference type="InterPro" id="IPR028458">
    <property type="entry name" value="Twinfilin"/>
</dbReference>
<keyword evidence="5" id="KW-0009">Actin-binding</keyword>
<dbReference type="Proteomes" id="UP000015354">
    <property type="component" value="Unassembled WGS sequence"/>
</dbReference>
<dbReference type="InterPro" id="IPR002108">
    <property type="entry name" value="ADF-H"/>
</dbReference>
<evidence type="ECO:0000256" key="2">
    <source>
        <dbReference type="ARBA" id="ARBA00009557"/>
    </source>
</evidence>
<dbReference type="PANTHER" id="PTHR13759:SF1">
    <property type="entry name" value="TWINFILIN"/>
    <property type="match status" value="1"/>
</dbReference>
<dbReference type="GO" id="GO:0016301">
    <property type="term" value="F:kinase activity"/>
    <property type="evidence" value="ECO:0007669"/>
    <property type="project" value="UniProtKB-KW"/>
</dbReference>
<dbReference type="GO" id="GO:0030042">
    <property type="term" value="P:actin filament depolymerization"/>
    <property type="evidence" value="ECO:0007669"/>
    <property type="project" value="TreeGrafter"/>
</dbReference>
<dbReference type="GO" id="GO:0051016">
    <property type="term" value="P:barbed-end actin filament capping"/>
    <property type="evidence" value="ECO:0007669"/>
    <property type="project" value="TreeGrafter"/>
</dbReference>
<evidence type="ECO:0000256" key="6">
    <source>
        <dbReference type="ARBA" id="ARBA00023212"/>
    </source>
</evidence>
<gene>
    <name evidence="9" type="ORF">STCU_05582</name>
</gene>
<organism evidence="9 10">
    <name type="scientific">Strigomonas culicis</name>
    <dbReference type="NCBI Taxonomy" id="28005"/>
    <lineage>
        <taxon>Eukaryota</taxon>
        <taxon>Discoba</taxon>
        <taxon>Euglenozoa</taxon>
        <taxon>Kinetoplastea</taxon>
        <taxon>Metakinetoplastina</taxon>
        <taxon>Trypanosomatida</taxon>
        <taxon>Trypanosomatidae</taxon>
        <taxon>Strigomonadinae</taxon>
        <taxon>Strigomonas</taxon>
    </lineage>
</organism>
<evidence type="ECO:0000256" key="1">
    <source>
        <dbReference type="ARBA" id="ARBA00004245"/>
    </source>
</evidence>
<evidence type="ECO:0000256" key="5">
    <source>
        <dbReference type="ARBA" id="ARBA00023203"/>
    </source>
</evidence>
<comment type="subcellular location">
    <subcellularLocation>
        <location evidence="1">Cytoplasm</location>
        <location evidence="1">Cytoskeleton</location>
    </subcellularLocation>
</comment>
<dbReference type="GO" id="GO:0005884">
    <property type="term" value="C:actin filament"/>
    <property type="evidence" value="ECO:0007669"/>
    <property type="project" value="TreeGrafter"/>
</dbReference>
<dbReference type="GO" id="GO:0005737">
    <property type="term" value="C:cytoplasm"/>
    <property type="evidence" value="ECO:0007669"/>
    <property type="project" value="TreeGrafter"/>
</dbReference>
<dbReference type="OrthoDB" id="10006997at2759"/>
<evidence type="ECO:0000256" key="4">
    <source>
        <dbReference type="ARBA" id="ARBA00022737"/>
    </source>
</evidence>
<evidence type="ECO:0000313" key="10">
    <source>
        <dbReference type="Proteomes" id="UP000015354"/>
    </source>
</evidence>
<comment type="caution">
    <text evidence="9">The sequence shown here is derived from an EMBL/GenBank/DDBJ whole genome shotgun (WGS) entry which is preliminary data.</text>
</comment>
<proteinExistence type="inferred from homology"/>
<dbReference type="GO" id="GO:0003785">
    <property type="term" value="F:actin monomer binding"/>
    <property type="evidence" value="ECO:0007669"/>
    <property type="project" value="TreeGrafter"/>
</dbReference>
<keyword evidence="9" id="KW-0808">Transferase</keyword>
<dbReference type="InterPro" id="IPR029006">
    <property type="entry name" value="ADF-H/Gelsolin-like_dom_sf"/>
</dbReference>
<evidence type="ECO:0000256" key="3">
    <source>
        <dbReference type="ARBA" id="ARBA00022490"/>
    </source>
</evidence>
<keyword evidence="4" id="KW-0677">Repeat</keyword>
<protein>
    <submittedName>
        <fullName evidence="9">PTK9 protein tyrosine kinase 9</fullName>
    </submittedName>
</protein>